<dbReference type="CDD" id="cd11541">
    <property type="entry name" value="NTP-PPase_u4"/>
    <property type="match status" value="1"/>
</dbReference>
<reference evidence="2 3" key="1">
    <citation type="submission" date="2021-05" db="EMBL/GenBank/DDBJ databases">
        <title>Novel Bacillus species.</title>
        <authorList>
            <person name="Liu G."/>
        </authorList>
    </citation>
    <scope>NUCLEOTIDE SEQUENCE [LARGE SCALE GENOMIC DNA]</scope>
    <source>
        <strain evidence="3">FJAT-49780</strain>
    </source>
</reference>
<name>A0A942TF96_9BACI</name>
<dbReference type="AlphaFoldDB" id="A0A942TF96"/>
<dbReference type="InterPro" id="IPR011379">
    <property type="entry name" value="MazG-related_GP37"/>
</dbReference>
<evidence type="ECO:0000313" key="2">
    <source>
        <dbReference type="EMBL" id="MBS4195354.1"/>
    </source>
</evidence>
<dbReference type="EMBL" id="JAGYPG010000002">
    <property type="protein sequence ID" value="MBS4195354.1"/>
    <property type="molecule type" value="Genomic_DNA"/>
</dbReference>
<organism evidence="2 3">
    <name type="scientific">Lederbergia citri</name>
    <dbReference type="NCBI Taxonomy" id="2833580"/>
    <lineage>
        <taxon>Bacteria</taxon>
        <taxon>Bacillati</taxon>
        <taxon>Bacillota</taxon>
        <taxon>Bacilli</taxon>
        <taxon>Bacillales</taxon>
        <taxon>Bacillaceae</taxon>
        <taxon>Lederbergia</taxon>
    </lineage>
</organism>
<comment type="caution">
    <text evidence="2">The sequence shown here is derived from an EMBL/GenBank/DDBJ whole genome shotgun (WGS) entry which is preliminary data.</text>
</comment>
<evidence type="ECO:0000259" key="1">
    <source>
        <dbReference type="Pfam" id="PF03819"/>
    </source>
</evidence>
<dbReference type="Gene3D" id="1.10.287.1080">
    <property type="entry name" value="MazG-like"/>
    <property type="match status" value="1"/>
</dbReference>
<dbReference type="RefSeq" id="WP_213124580.1">
    <property type="nucleotide sequence ID" value="NZ_JAGYPG010000002.1"/>
</dbReference>
<dbReference type="Pfam" id="PF03819">
    <property type="entry name" value="MazG"/>
    <property type="match status" value="1"/>
</dbReference>
<feature type="domain" description="NTP pyrophosphohydrolase MazG-like" evidence="1">
    <location>
        <begin position="50"/>
        <end position="119"/>
    </location>
</feature>
<proteinExistence type="predicted"/>
<accession>A0A942TF96</accession>
<gene>
    <name evidence="2" type="ORF">KHA97_09830</name>
</gene>
<protein>
    <submittedName>
        <fullName evidence="2">Nucleoside triphosphate pyrophosphohydrolase family protein</fullName>
    </submittedName>
</protein>
<dbReference type="SUPFAM" id="SSF101386">
    <property type="entry name" value="all-alpha NTP pyrophosphatases"/>
    <property type="match status" value="1"/>
</dbReference>
<sequence>MGEELDELLSKITPENRHEEIDYALTLNEYQRISTRSANPHKHELINYGLGIAGEAGEVADLIKKSMFHGHNVDKDEIKKELGDVMWYLSQIARLAGLTLEEIAEANIEKLKKRYPDGFSTEASINRKAGE</sequence>
<keyword evidence="3" id="KW-1185">Reference proteome</keyword>
<dbReference type="Proteomes" id="UP000681414">
    <property type="component" value="Unassembled WGS sequence"/>
</dbReference>
<evidence type="ECO:0000313" key="3">
    <source>
        <dbReference type="Proteomes" id="UP000681414"/>
    </source>
</evidence>
<dbReference type="InterPro" id="IPR004518">
    <property type="entry name" value="MazG-like_dom"/>
</dbReference>